<dbReference type="SUPFAM" id="SSF56349">
    <property type="entry name" value="DNA breaking-rejoining enzymes"/>
    <property type="match status" value="1"/>
</dbReference>
<feature type="region of interest" description="Disordered" evidence="3">
    <location>
        <begin position="90"/>
        <end position="116"/>
    </location>
</feature>
<sequence length="646" mass="70025">MVNYSMLRSWFLQDEQGLLDSNGHWPLDIKILSSHDTLQNQLADIFSGGSSASAAPPSAGLSPSRASLWTPTHTPMPALGLALGSSLADSGERGSYGQGGERETVRRTLDGRKQWASTSSQLPSLVTFSEGRTYGFTETTRESSMHGEISGVEMVRSTRSSSSCMITSNETASWIASTLSGSPPRITPQMNPHAESSHRPLTSSHRSRSPLILLPSSSTPTTSHPAVMVGSKRSAAALGSLSTQVVKKRVSTTRPPRILSSITSMMPSTPSTDAGIGCVLRPPDVPQEERLEKWKPLFQGLASTQLSQAAMDRIYEVLAQSRLLSTRAIYGAGLTVFHAFCDALGILERDRAPISTPLLLHFISCCAGVYSGSTAVNYMSAVKAWHQMHALPWRVDEGQVSAALSAADKMAPPASKRKKRAPVTVGFIEKVAEQLDNNNPLDVAVLACLTTVFWSVSRLGEFLPDGVDKFDHARGVKRRNVKIDVQDSRLPSAKVTVFDIPATKAAPEGESVFWAAHSGLSDPHAALLRHFRVNNPGEDDHVFAWCPSKRGAKLRPLSKHTFMARVNKAAKAAGIPEIKGHGIRIGGVLEHLLRGVPFEVVKVMGRWASDAFQVYLRKHGAILTPYIQDKPLLEPFTRIAMPTVLR</sequence>
<feature type="region of interest" description="Disordered" evidence="3">
    <location>
        <begin position="187"/>
        <end position="226"/>
    </location>
</feature>
<dbReference type="InterPro" id="IPR052925">
    <property type="entry name" value="Phage_Integrase-like_Recomb"/>
</dbReference>
<dbReference type="InterPro" id="IPR010998">
    <property type="entry name" value="Integrase_recombinase_N"/>
</dbReference>
<dbReference type="AlphaFoldDB" id="A0A4Y7TKL1"/>
<evidence type="ECO:0000256" key="3">
    <source>
        <dbReference type="SAM" id="MobiDB-lite"/>
    </source>
</evidence>
<dbReference type="PANTHER" id="PTHR34605:SF3">
    <property type="entry name" value="P CELL-TYPE AGGLUTINATION PROTEIN MAP4-LIKE-RELATED"/>
    <property type="match status" value="1"/>
</dbReference>
<feature type="compositionally biased region" description="Low complexity" evidence="3">
    <location>
        <begin position="209"/>
        <end position="225"/>
    </location>
</feature>
<gene>
    <name evidence="4" type="ORF">FA13DRAFT_1483247</name>
</gene>
<dbReference type="OrthoDB" id="2678913at2759"/>
<proteinExistence type="predicted"/>
<reference evidence="4 5" key="1">
    <citation type="journal article" date="2019" name="Nat. Ecol. Evol.">
        <title>Megaphylogeny resolves global patterns of mushroom evolution.</title>
        <authorList>
            <person name="Varga T."/>
            <person name="Krizsan K."/>
            <person name="Foldi C."/>
            <person name="Dima B."/>
            <person name="Sanchez-Garcia M."/>
            <person name="Sanchez-Ramirez S."/>
            <person name="Szollosi G.J."/>
            <person name="Szarkandi J.G."/>
            <person name="Papp V."/>
            <person name="Albert L."/>
            <person name="Andreopoulos W."/>
            <person name="Angelini C."/>
            <person name="Antonin V."/>
            <person name="Barry K.W."/>
            <person name="Bougher N.L."/>
            <person name="Buchanan P."/>
            <person name="Buyck B."/>
            <person name="Bense V."/>
            <person name="Catcheside P."/>
            <person name="Chovatia M."/>
            <person name="Cooper J."/>
            <person name="Damon W."/>
            <person name="Desjardin D."/>
            <person name="Finy P."/>
            <person name="Geml J."/>
            <person name="Haridas S."/>
            <person name="Hughes K."/>
            <person name="Justo A."/>
            <person name="Karasinski D."/>
            <person name="Kautmanova I."/>
            <person name="Kiss B."/>
            <person name="Kocsube S."/>
            <person name="Kotiranta H."/>
            <person name="LaButti K.M."/>
            <person name="Lechner B.E."/>
            <person name="Liimatainen K."/>
            <person name="Lipzen A."/>
            <person name="Lukacs Z."/>
            <person name="Mihaltcheva S."/>
            <person name="Morgado L.N."/>
            <person name="Niskanen T."/>
            <person name="Noordeloos M.E."/>
            <person name="Ohm R.A."/>
            <person name="Ortiz-Santana B."/>
            <person name="Ovrebo C."/>
            <person name="Racz N."/>
            <person name="Riley R."/>
            <person name="Savchenko A."/>
            <person name="Shiryaev A."/>
            <person name="Soop K."/>
            <person name="Spirin V."/>
            <person name="Szebenyi C."/>
            <person name="Tomsovsky M."/>
            <person name="Tulloss R.E."/>
            <person name="Uehling J."/>
            <person name="Grigoriev I.V."/>
            <person name="Vagvolgyi C."/>
            <person name="Papp T."/>
            <person name="Martin F.M."/>
            <person name="Miettinen O."/>
            <person name="Hibbett D.S."/>
            <person name="Nagy L.G."/>
        </authorList>
    </citation>
    <scope>NUCLEOTIDE SEQUENCE [LARGE SCALE GENOMIC DNA]</scope>
    <source>
        <strain evidence="4 5">FP101781</strain>
    </source>
</reference>
<evidence type="ECO:0000313" key="5">
    <source>
        <dbReference type="Proteomes" id="UP000298030"/>
    </source>
</evidence>
<dbReference type="STRING" id="71717.A0A4Y7TKL1"/>
<dbReference type="EMBL" id="QPFP01000009">
    <property type="protein sequence ID" value="TEB34478.1"/>
    <property type="molecule type" value="Genomic_DNA"/>
</dbReference>
<dbReference type="GO" id="GO:0003677">
    <property type="term" value="F:DNA binding"/>
    <property type="evidence" value="ECO:0007669"/>
    <property type="project" value="UniProtKB-KW"/>
</dbReference>
<organism evidence="4 5">
    <name type="scientific">Coprinellus micaceus</name>
    <name type="common">Glistening ink-cap mushroom</name>
    <name type="synonym">Coprinus micaceus</name>
    <dbReference type="NCBI Taxonomy" id="71717"/>
    <lineage>
        <taxon>Eukaryota</taxon>
        <taxon>Fungi</taxon>
        <taxon>Dikarya</taxon>
        <taxon>Basidiomycota</taxon>
        <taxon>Agaricomycotina</taxon>
        <taxon>Agaricomycetes</taxon>
        <taxon>Agaricomycetidae</taxon>
        <taxon>Agaricales</taxon>
        <taxon>Agaricineae</taxon>
        <taxon>Psathyrellaceae</taxon>
        <taxon>Coprinellus</taxon>
    </lineage>
</organism>
<dbReference type="PANTHER" id="PTHR34605">
    <property type="entry name" value="PHAGE_INTEGRASE DOMAIN-CONTAINING PROTEIN"/>
    <property type="match status" value="1"/>
</dbReference>
<keyword evidence="2" id="KW-0233">DNA recombination</keyword>
<evidence type="ECO:0000256" key="2">
    <source>
        <dbReference type="ARBA" id="ARBA00023172"/>
    </source>
</evidence>
<dbReference type="SUPFAM" id="SSF47823">
    <property type="entry name" value="lambda integrase-like, N-terminal domain"/>
    <property type="match status" value="1"/>
</dbReference>
<name>A0A4Y7TKL1_COPMI</name>
<dbReference type="InterPro" id="IPR011010">
    <property type="entry name" value="DNA_brk_join_enz"/>
</dbReference>
<evidence type="ECO:0008006" key="6">
    <source>
        <dbReference type="Google" id="ProtNLM"/>
    </source>
</evidence>
<dbReference type="GO" id="GO:0006310">
    <property type="term" value="P:DNA recombination"/>
    <property type="evidence" value="ECO:0007669"/>
    <property type="project" value="UniProtKB-KW"/>
</dbReference>
<dbReference type="Proteomes" id="UP000298030">
    <property type="component" value="Unassembled WGS sequence"/>
</dbReference>
<keyword evidence="5" id="KW-1185">Reference proteome</keyword>
<accession>A0A4Y7TKL1</accession>
<dbReference type="InterPro" id="IPR013762">
    <property type="entry name" value="Integrase-like_cat_sf"/>
</dbReference>
<protein>
    <recommendedName>
        <fullName evidence="6">DNA breaking-rejoining enzyme</fullName>
    </recommendedName>
</protein>
<dbReference type="GO" id="GO:0015074">
    <property type="term" value="P:DNA integration"/>
    <property type="evidence" value="ECO:0007669"/>
    <property type="project" value="InterPro"/>
</dbReference>
<evidence type="ECO:0000313" key="4">
    <source>
        <dbReference type="EMBL" id="TEB34478.1"/>
    </source>
</evidence>
<comment type="caution">
    <text evidence="4">The sequence shown here is derived from an EMBL/GenBank/DDBJ whole genome shotgun (WGS) entry which is preliminary data.</text>
</comment>
<feature type="compositionally biased region" description="Basic and acidic residues" evidence="3">
    <location>
        <begin position="100"/>
        <end position="113"/>
    </location>
</feature>
<dbReference type="Gene3D" id="1.10.150.130">
    <property type="match status" value="1"/>
</dbReference>
<evidence type="ECO:0000256" key="1">
    <source>
        <dbReference type="ARBA" id="ARBA00023125"/>
    </source>
</evidence>
<dbReference type="Gene3D" id="1.10.443.10">
    <property type="entry name" value="Intergrase catalytic core"/>
    <property type="match status" value="1"/>
</dbReference>
<keyword evidence="1" id="KW-0238">DNA-binding</keyword>